<dbReference type="HOGENOM" id="CLU_001265_61_1_11"/>
<dbReference type="Pfam" id="PF07690">
    <property type="entry name" value="MFS_1"/>
    <property type="match status" value="1"/>
</dbReference>
<feature type="transmembrane region" description="Helical" evidence="6">
    <location>
        <begin position="233"/>
        <end position="256"/>
    </location>
</feature>
<keyword evidence="5 6" id="KW-0472">Membrane</keyword>
<evidence type="ECO:0000256" key="5">
    <source>
        <dbReference type="ARBA" id="ARBA00023136"/>
    </source>
</evidence>
<protein>
    <submittedName>
        <fullName evidence="8">Arabinose efflux permease family protein</fullName>
    </submittedName>
</protein>
<feature type="transmembrane region" description="Helical" evidence="6">
    <location>
        <begin position="100"/>
        <end position="124"/>
    </location>
</feature>
<feature type="transmembrane region" description="Helical" evidence="6">
    <location>
        <begin position="324"/>
        <end position="347"/>
    </location>
</feature>
<dbReference type="SUPFAM" id="SSF103473">
    <property type="entry name" value="MFS general substrate transporter"/>
    <property type="match status" value="1"/>
</dbReference>
<dbReference type="PANTHER" id="PTHR43124:SF3">
    <property type="entry name" value="CHLORAMPHENICOL EFFLUX PUMP RV0191"/>
    <property type="match status" value="1"/>
</dbReference>
<feature type="transmembrane region" description="Helical" evidence="6">
    <location>
        <begin position="301"/>
        <end position="318"/>
    </location>
</feature>
<dbReference type="CDD" id="cd17324">
    <property type="entry name" value="MFS_NepI_like"/>
    <property type="match status" value="1"/>
</dbReference>
<dbReference type="AlphaFoldDB" id="H5XMQ3"/>
<feature type="transmembrane region" description="Helical" evidence="6">
    <location>
        <begin position="33"/>
        <end position="52"/>
    </location>
</feature>
<evidence type="ECO:0000259" key="7">
    <source>
        <dbReference type="PROSITE" id="PS50850"/>
    </source>
</evidence>
<feature type="transmembrane region" description="Helical" evidence="6">
    <location>
        <begin position="189"/>
        <end position="212"/>
    </location>
</feature>
<evidence type="ECO:0000256" key="2">
    <source>
        <dbReference type="ARBA" id="ARBA00022475"/>
    </source>
</evidence>
<comment type="subcellular location">
    <subcellularLocation>
        <location evidence="1">Cell membrane</location>
        <topology evidence="1">Multi-pass membrane protein</topology>
    </subcellularLocation>
</comment>
<dbReference type="InterPro" id="IPR036259">
    <property type="entry name" value="MFS_trans_sf"/>
</dbReference>
<dbReference type="GO" id="GO:0022857">
    <property type="term" value="F:transmembrane transporter activity"/>
    <property type="evidence" value="ECO:0007669"/>
    <property type="project" value="InterPro"/>
</dbReference>
<feature type="transmembrane region" description="Helical" evidence="6">
    <location>
        <begin position="158"/>
        <end position="177"/>
    </location>
</feature>
<gene>
    <name evidence="8" type="ORF">SaccyDRAFT_2142</name>
</gene>
<evidence type="ECO:0000256" key="4">
    <source>
        <dbReference type="ARBA" id="ARBA00022989"/>
    </source>
</evidence>
<keyword evidence="2" id="KW-1003">Cell membrane</keyword>
<dbReference type="PROSITE" id="PS50850">
    <property type="entry name" value="MFS"/>
    <property type="match status" value="1"/>
</dbReference>
<evidence type="ECO:0000313" key="9">
    <source>
        <dbReference type="Proteomes" id="UP000002791"/>
    </source>
</evidence>
<proteinExistence type="predicted"/>
<keyword evidence="4 6" id="KW-1133">Transmembrane helix</keyword>
<dbReference type="InterPro" id="IPR020846">
    <property type="entry name" value="MFS_dom"/>
</dbReference>
<evidence type="ECO:0000256" key="3">
    <source>
        <dbReference type="ARBA" id="ARBA00022692"/>
    </source>
</evidence>
<name>H5XMQ3_9PSEU</name>
<feature type="transmembrane region" description="Helical" evidence="6">
    <location>
        <begin position="130"/>
        <end position="151"/>
    </location>
</feature>
<sequence>MFPPLADDGVEGMSCSVTSPDAIRGERTSLHQWVAVGVLTLATFLVVTSEMLPVGVLTPMAEGLGISAGATGTSLTITGLVSAVTAPVVPRLLGNLDRRVVLAVAMVVLAIGNGLTMIAGGFGMLVVSRVILGVGMGVVWGMASAVATRLVAPRSIALAVSFAVSGVASASVLGVPLGTFVGNAFGWRAAFGSLAAIALVAAAALLLALPVLRRPEATDNRVETGQRASLARPAVITGLTVVVLLVTAHFAAYTYVRPALEELPRMSANAIALLLLLYGVFGLIGNFAAGAAAGRKPRLTVLLLAAGISLALAILAVFGTSALVAGLAIAVWGVAYGGLSVGAQLWMTTAAPDRVEHVTGLYVGVFTGSIALGAFAGGLVVEGAGIVPLLWTAAAVALASLLVGLVGPGPKRGLRV</sequence>
<dbReference type="Proteomes" id="UP000002791">
    <property type="component" value="Chromosome"/>
</dbReference>
<dbReference type="EMBL" id="CM001440">
    <property type="protein sequence ID" value="EHR61032.1"/>
    <property type="molecule type" value="Genomic_DNA"/>
</dbReference>
<dbReference type="eggNOG" id="COG2814">
    <property type="taxonomic scope" value="Bacteria"/>
</dbReference>
<dbReference type="InterPro" id="IPR050189">
    <property type="entry name" value="MFS_Efflux_Transporters"/>
</dbReference>
<feature type="transmembrane region" description="Helical" evidence="6">
    <location>
        <begin position="359"/>
        <end position="380"/>
    </location>
</feature>
<keyword evidence="9" id="KW-1185">Reference proteome</keyword>
<dbReference type="PANTHER" id="PTHR43124">
    <property type="entry name" value="PURINE EFFLUX PUMP PBUE"/>
    <property type="match status" value="1"/>
</dbReference>
<dbReference type="InterPro" id="IPR011701">
    <property type="entry name" value="MFS"/>
</dbReference>
<reference evidence="8 9" key="1">
    <citation type="submission" date="2011-11" db="EMBL/GenBank/DDBJ databases">
        <title>The Noncontiguous Finished sequence of Saccharomonospora cyanea NA-134.</title>
        <authorList>
            <consortium name="US DOE Joint Genome Institute"/>
            <person name="Lucas S."/>
            <person name="Han J."/>
            <person name="Lapidus A."/>
            <person name="Cheng J.-F."/>
            <person name="Goodwin L."/>
            <person name="Pitluck S."/>
            <person name="Peters L."/>
            <person name="Ovchinnikova G."/>
            <person name="Lu M."/>
            <person name="Detter J.C."/>
            <person name="Han C."/>
            <person name="Tapia R."/>
            <person name="Land M."/>
            <person name="Hauser L."/>
            <person name="Kyrpides N."/>
            <person name="Ivanova N."/>
            <person name="Pagani I."/>
            <person name="Brambilla E.-M."/>
            <person name="Klenk H.-P."/>
            <person name="Woyke T."/>
        </authorList>
    </citation>
    <scope>NUCLEOTIDE SEQUENCE [LARGE SCALE GENOMIC DNA]</scope>
    <source>
        <strain evidence="8 9">NA-134</strain>
    </source>
</reference>
<feature type="domain" description="Major facilitator superfamily (MFS) profile" evidence="7">
    <location>
        <begin position="35"/>
        <end position="412"/>
    </location>
</feature>
<evidence type="ECO:0000256" key="1">
    <source>
        <dbReference type="ARBA" id="ARBA00004651"/>
    </source>
</evidence>
<dbReference type="Gene3D" id="1.20.1250.20">
    <property type="entry name" value="MFS general substrate transporter like domains"/>
    <property type="match status" value="1"/>
</dbReference>
<keyword evidence="3 6" id="KW-0812">Transmembrane</keyword>
<evidence type="ECO:0000313" key="8">
    <source>
        <dbReference type="EMBL" id="EHR61032.1"/>
    </source>
</evidence>
<dbReference type="GO" id="GO:0005886">
    <property type="term" value="C:plasma membrane"/>
    <property type="evidence" value="ECO:0007669"/>
    <property type="project" value="UniProtKB-SubCell"/>
</dbReference>
<accession>H5XMQ3</accession>
<feature type="transmembrane region" description="Helical" evidence="6">
    <location>
        <begin position="386"/>
        <end position="406"/>
    </location>
</feature>
<evidence type="ECO:0000256" key="6">
    <source>
        <dbReference type="SAM" id="Phobius"/>
    </source>
</evidence>
<organism evidence="8 9">
    <name type="scientific">Saccharomonospora cyanea NA-134</name>
    <dbReference type="NCBI Taxonomy" id="882082"/>
    <lineage>
        <taxon>Bacteria</taxon>
        <taxon>Bacillati</taxon>
        <taxon>Actinomycetota</taxon>
        <taxon>Actinomycetes</taxon>
        <taxon>Pseudonocardiales</taxon>
        <taxon>Pseudonocardiaceae</taxon>
        <taxon>Saccharomonospora</taxon>
    </lineage>
</organism>
<feature type="transmembrane region" description="Helical" evidence="6">
    <location>
        <begin position="268"/>
        <end position="289"/>
    </location>
</feature>
<feature type="transmembrane region" description="Helical" evidence="6">
    <location>
        <begin position="64"/>
        <end position="88"/>
    </location>
</feature>